<dbReference type="Gene3D" id="3.40.50.300">
    <property type="entry name" value="P-loop containing nucleotide triphosphate hydrolases"/>
    <property type="match status" value="1"/>
</dbReference>
<dbReference type="GO" id="GO:0003677">
    <property type="term" value="F:DNA binding"/>
    <property type="evidence" value="ECO:0007669"/>
    <property type="project" value="InterPro"/>
</dbReference>
<dbReference type="GO" id="GO:0006355">
    <property type="term" value="P:regulation of DNA-templated transcription"/>
    <property type="evidence" value="ECO:0007669"/>
    <property type="project" value="InterPro"/>
</dbReference>
<dbReference type="SUPFAM" id="SSF52540">
    <property type="entry name" value="P-loop containing nucleoside triphosphate hydrolases"/>
    <property type="match status" value="1"/>
</dbReference>
<dbReference type="AlphaFoldDB" id="A0A1M7RMB7"/>
<accession>A0A1M7RMB7</accession>
<dbReference type="InterPro" id="IPR000792">
    <property type="entry name" value="Tscrpt_reg_LuxR_C"/>
</dbReference>
<dbReference type="STRING" id="134849.SAMN05443668_12190"/>
<dbReference type="RefSeq" id="WP_084742242.1">
    <property type="nucleotide sequence ID" value="NZ_FRCS01000021.1"/>
</dbReference>
<dbReference type="InterPro" id="IPR011990">
    <property type="entry name" value="TPR-like_helical_dom_sf"/>
</dbReference>
<dbReference type="SMART" id="SM00421">
    <property type="entry name" value="HTH_LUXR"/>
    <property type="match status" value="1"/>
</dbReference>
<evidence type="ECO:0000256" key="2">
    <source>
        <dbReference type="ARBA" id="ARBA00022840"/>
    </source>
</evidence>
<dbReference type="EMBL" id="FRCS01000021">
    <property type="protein sequence ID" value="SHN47242.1"/>
    <property type="molecule type" value="Genomic_DNA"/>
</dbReference>
<dbReference type="PROSITE" id="PS50043">
    <property type="entry name" value="HTH_LUXR_2"/>
    <property type="match status" value="1"/>
</dbReference>
<protein>
    <submittedName>
        <fullName evidence="4">ATP-, maltotriose-and DNA-dependent transcriptional regulator MalT</fullName>
    </submittedName>
</protein>
<dbReference type="SMART" id="SM00382">
    <property type="entry name" value="AAA"/>
    <property type="match status" value="1"/>
</dbReference>
<dbReference type="InterPro" id="IPR027417">
    <property type="entry name" value="P-loop_NTPase"/>
</dbReference>
<proteinExistence type="predicted"/>
<evidence type="ECO:0000313" key="4">
    <source>
        <dbReference type="EMBL" id="SHN47242.1"/>
    </source>
</evidence>
<dbReference type="GO" id="GO:0005524">
    <property type="term" value="F:ATP binding"/>
    <property type="evidence" value="ECO:0007669"/>
    <property type="project" value="UniProtKB-KW"/>
</dbReference>
<feature type="domain" description="HTH luxR-type" evidence="3">
    <location>
        <begin position="849"/>
        <end position="914"/>
    </location>
</feature>
<dbReference type="CDD" id="cd06170">
    <property type="entry name" value="LuxR_C_like"/>
    <property type="match status" value="1"/>
</dbReference>
<evidence type="ECO:0000313" key="5">
    <source>
        <dbReference type="Proteomes" id="UP000184440"/>
    </source>
</evidence>
<dbReference type="SUPFAM" id="SSF48452">
    <property type="entry name" value="TPR-like"/>
    <property type="match status" value="1"/>
</dbReference>
<dbReference type="PRINTS" id="PR00038">
    <property type="entry name" value="HTHLUXR"/>
</dbReference>
<sequence>MVSDRIVGRDRERHHLAALISGLPSAGGALLLSGDPGVGKTTLLDFAARLAAGRNDVRRLRGTESAAPLPFAALGELLFPFRHHRALLPRVQRASLEAALAWGEPRAVSPYAVCMAALNVLSQAGQRYPLVLLIDDLQWIDPDSDQVLRFVARRLAPERVALVATSRDPADSTTGIPSLEVGGLADNECRLLLDAHGLSVAPDVMATALAFAQGNPLVLLEYTHRLTPAQRRGEALPPTAVNVVGGRAEQGWVTRLRSLPRSTQRALAVLAAARETTPDVVERALTACGLSSHDLVPAEAGRLVIADERGYDFVHPILRGVTLSGMPAPDRRDIYRMLAAATTGACRAWYLAGAVVGPDEEVADNLVQAASEARRCGSFLAAAQAWHRAAELTPQPENSAVRMLHGARDAFLGGSCDDTAAWCATALSATTDPQLRADLALLQGRALTWMGRLAQAHRVMSTAAEAVAPTDTARACLLAGESAVPAGMHGDVAGSIRAAFRCVEFAGPERRRNGMGSLFLGLALSVSSRIAEAQAELDDALTALATADPVDAADVVGLLAQGCVFLERYEDAQRLFHRVLEGAGRVDNPIAHAFAFGARSALGWWLGQWPSAYADGLAAASQGRALRQTGVAGMALFTLARLDAARGDHAACARHVREATESLDFSEFRTMPLSRDVVLGLDCLTRGDSADAAVHLDRAREMSVRYGCTNPTLQPFAADLVEAHVRSGNPQAARDALGWLDESAEQTGLVWPAAVAARCHGLLAEDPDAADAEYERALELHEKRPAPYERARTLLCRGEALRRSRRNARSREPLLAAHRTFATLGARPWVARCEAELAAGGHQPPGQRPPDGLDRLTPQELQVARMVADGLSNAEIGAALFVSAKTVEAHLTRSYRKLEIRSRTALTRLVTAGGLADSPPR</sequence>
<dbReference type="InterPro" id="IPR041664">
    <property type="entry name" value="AAA_16"/>
</dbReference>
<organism evidence="4 5">
    <name type="scientific">Cryptosporangium aurantiacum</name>
    <dbReference type="NCBI Taxonomy" id="134849"/>
    <lineage>
        <taxon>Bacteria</taxon>
        <taxon>Bacillati</taxon>
        <taxon>Actinomycetota</taxon>
        <taxon>Actinomycetes</taxon>
        <taxon>Cryptosporangiales</taxon>
        <taxon>Cryptosporangiaceae</taxon>
        <taxon>Cryptosporangium</taxon>
    </lineage>
</organism>
<dbReference type="OrthoDB" id="7053960at2"/>
<keyword evidence="5" id="KW-1185">Reference proteome</keyword>
<dbReference type="Pfam" id="PF00196">
    <property type="entry name" value="GerE"/>
    <property type="match status" value="1"/>
</dbReference>
<name>A0A1M7RMB7_9ACTN</name>
<dbReference type="Gene3D" id="1.25.40.10">
    <property type="entry name" value="Tetratricopeptide repeat domain"/>
    <property type="match status" value="1"/>
</dbReference>
<evidence type="ECO:0000259" key="3">
    <source>
        <dbReference type="PROSITE" id="PS50043"/>
    </source>
</evidence>
<keyword evidence="1" id="KW-0547">Nucleotide-binding</keyword>
<dbReference type="Proteomes" id="UP000184440">
    <property type="component" value="Unassembled WGS sequence"/>
</dbReference>
<dbReference type="InterPro" id="IPR036388">
    <property type="entry name" value="WH-like_DNA-bd_sf"/>
</dbReference>
<reference evidence="4 5" key="1">
    <citation type="submission" date="2016-11" db="EMBL/GenBank/DDBJ databases">
        <authorList>
            <person name="Jaros S."/>
            <person name="Januszkiewicz K."/>
            <person name="Wedrychowicz H."/>
        </authorList>
    </citation>
    <scope>NUCLEOTIDE SEQUENCE [LARGE SCALE GENOMIC DNA]</scope>
    <source>
        <strain evidence="4 5">DSM 46144</strain>
    </source>
</reference>
<dbReference type="PRINTS" id="PR01874">
    <property type="entry name" value="DNAREPAIRADA"/>
</dbReference>
<dbReference type="InterPro" id="IPR016032">
    <property type="entry name" value="Sig_transdc_resp-reg_C-effctor"/>
</dbReference>
<dbReference type="PANTHER" id="PTHR16305:SF35">
    <property type="entry name" value="TRANSCRIPTIONAL ACTIVATOR DOMAIN"/>
    <property type="match status" value="1"/>
</dbReference>
<dbReference type="PROSITE" id="PS00622">
    <property type="entry name" value="HTH_LUXR_1"/>
    <property type="match status" value="1"/>
</dbReference>
<dbReference type="InterPro" id="IPR003593">
    <property type="entry name" value="AAA+_ATPase"/>
</dbReference>
<dbReference type="Gene3D" id="1.10.10.10">
    <property type="entry name" value="Winged helix-like DNA-binding domain superfamily/Winged helix DNA-binding domain"/>
    <property type="match status" value="1"/>
</dbReference>
<dbReference type="GO" id="GO:0005737">
    <property type="term" value="C:cytoplasm"/>
    <property type="evidence" value="ECO:0007669"/>
    <property type="project" value="TreeGrafter"/>
</dbReference>
<dbReference type="GO" id="GO:0004016">
    <property type="term" value="F:adenylate cyclase activity"/>
    <property type="evidence" value="ECO:0007669"/>
    <property type="project" value="TreeGrafter"/>
</dbReference>
<dbReference type="SUPFAM" id="SSF46894">
    <property type="entry name" value="C-terminal effector domain of the bipartite response regulators"/>
    <property type="match status" value="1"/>
</dbReference>
<dbReference type="PANTHER" id="PTHR16305">
    <property type="entry name" value="TESTICULAR SOLUBLE ADENYLYL CYCLASE"/>
    <property type="match status" value="1"/>
</dbReference>
<evidence type="ECO:0000256" key="1">
    <source>
        <dbReference type="ARBA" id="ARBA00022741"/>
    </source>
</evidence>
<keyword evidence="2" id="KW-0067">ATP-binding</keyword>
<dbReference type="Pfam" id="PF13191">
    <property type="entry name" value="AAA_16"/>
    <property type="match status" value="1"/>
</dbReference>
<gene>
    <name evidence="4" type="ORF">SAMN05443668_12190</name>
</gene>